<proteinExistence type="predicted"/>
<evidence type="ECO:0000313" key="3">
    <source>
        <dbReference type="Proteomes" id="UP000799429"/>
    </source>
</evidence>
<name>A0A9P4VT27_9PEZI</name>
<feature type="region of interest" description="Disordered" evidence="1">
    <location>
        <begin position="159"/>
        <end position="184"/>
    </location>
</feature>
<reference evidence="2" key="1">
    <citation type="journal article" date="2020" name="Stud. Mycol.">
        <title>101 Dothideomycetes genomes: a test case for predicting lifestyles and emergence of pathogens.</title>
        <authorList>
            <person name="Haridas S."/>
            <person name="Albert R."/>
            <person name="Binder M."/>
            <person name="Bloem J."/>
            <person name="Labutti K."/>
            <person name="Salamov A."/>
            <person name="Andreopoulos B."/>
            <person name="Baker S."/>
            <person name="Barry K."/>
            <person name="Bills G."/>
            <person name="Bluhm B."/>
            <person name="Cannon C."/>
            <person name="Castanera R."/>
            <person name="Culley D."/>
            <person name="Daum C."/>
            <person name="Ezra D."/>
            <person name="Gonzalez J."/>
            <person name="Henrissat B."/>
            <person name="Kuo A."/>
            <person name="Liang C."/>
            <person name="Lipzen A."/>
            <person name="Lutzoni F."/>
            <person name="Magnuson J."/>
            <person name="Mondo S."/>
            <person name="Nolan M."/>
            <person name="Ohm R."/>
            <person name="Pangilinan J."/>
            <person name="Park H.-J."/>
            <person name="Ramirez L."/>
            <person name="Alfaro M."/>
            <person name="Sun H."/>
            <person name="Tritt A."/>
            <person name="Yoshinaga Y."/>
            <person name="Zwiers L.-H."/>
            <person name="Turgeon B."/>
            <person name="Goodwin S."/>
            <person name="Spatafora J."/>
            <person name="Crous P."/>
            <person name="Grigoriev I."/>
        </authorList>
    </citation>
    <scope>NUCLEOTIDE SEQUENCE</scope>
    <source>
        <strain evidence="2">CBS 101060</strain>
    </source>
</reference>
<accession>A0A9P4VT27</accession>
<keyword evidence="3" id="KW-1185">Reference proteome</keyword>
<gene>
    <name evidence="2" type="ORF">M501DRAFT_1015021</name>
</gene>
<comment type="caution">
    <text evidence="2">The sequence shown here is derived from an EMBL/GenBank/DDBJ whole genome shotgun (WGS) entry which is preliminary data.</text>
</comment>
<dbReference type="EMBL" id="MU006092">
    <property type="protein sequence ID" value="KAF2841035.1"/>
    <property type="molecule type" value="Genomic_DNA"/>
</dbReference>
<feature type="region of interest" description="Disordered" evidence="1">
    <location>
        <begin position="32"/>
        <end position="59"/>
    </location>
</feature>
<sequence length="212" mass="24616">MPVFRQVEEPVEVSEISRAEFIARMKERGWWYDGQTKDPRSGPGSDEMASSTSRSQKVRETYQIEPNEIWKICLRAELAGFGDEELSREICGPPRMNSMLDKPELKKLTRDQYIRFKALENKLVEKNLYIQNHASELSRTTYGTQFDIQAFEEIAELTSGKKGRGKRKQNGNETEPVPGAHNTGMSWVSREWRDVERRLGRRTFGDDHVWTD</sequence>
<evidence type="ECO:0000313" key="2">
    <source>
        <dbReference type="EMBL" id="KAF2841035.1"/>
    </source>
</evidence>
<protein>
    <submittedName>
        <fullName evidence="2">Uncharacterized protein</fullName>
    </submittedName>
</protein>
<evidence type="ECO:0000256" key="1">
    <source>
        <dbReference type="SAM" id="MobiDB-lite"/>
    </source>
</evidence>
<dbReference type="AlphaFoldDB" id="A0A9P4VT27"/>
<organism evidence="2 3">
    <name type="scientific">Patellaria atrata CBS 101060</name>
    <dbReference type="NCBI Taxonomy" id="1346257"/>
    <lineage>
        <taxon>Eukaryota</taxon>
        <taxon>Fungi</taxon>
        <taxon>Dikarya</taxon>
        <taxon>Ascomycota</taxon>
        <taxon>Pezizomycotina</taxon>
        <taxon>Dothideomycetes</taxon>
        <taxon>Dothideomycetes incertae sedis</taxon>
        <taxon>Patellariales</taxon>
        <taxon>Patellariaceae</taxon>
        <taxon>Patellaria</taxon>
    </lineage>
</organism>
<dbReference type="Proteomes" id="UP000799429">
    <property type="component" value="Unassembled WGS sequence"/>
</dbReference>